<dbReference type="RefSeq" id="WP_120700659.1">
    <property type="nucleotide sequence ID" value="NZ_RBDX01000049.1"/>
</dbReference>
<dbReference type="Pfam" id="PF01614">
    <property type="entry name" value="IclR_C"/>
    <property type="match status" value="1"/>
</dbReference>
<feature type="domain" description="HTH iclR-type" evidence="4">
    <location>
        <begin position="13"/>
        <end position="73"/>
    </location>
</feature>
<protein>
    <submittedName>
        <fullName evidence="6">IclR family transcriptional regulator</fullName>
    </submittedName>
</protein>
<dbReference type="SUPFAM" id="SSF55781">
    <property type="entry name" value="GAF domain-like"/>
    <property type="match status" value="1"/>
</dbReference>
<dbReference type="Proteomes" id="UP000268652">
    <property type="component" value="Unassembled WGS sequence"/>
</dbReference>
<dbReference type="Proteomes" id="UP000275024">
    <property type="component" value="Unassembled WGS sequence"/>
</dbReference>
<evidence type="ECO:0000256" key="2">
    <source>
        <dbReference type="ARBA" id="ARBA00023125"/>
    </source>
</evidence>
<dbReference type="Pfam" id="PF09339">
    <property type="entry name" value="HTH_IclR"/>
    <property type="match status" value="1"/>
</dbReference>
<reference evidence="8 9" key="1">
    <citation type="submission" date="2018-09" db="EMBL/GenBank/DDBJ databases">
        <title>Streptomyces sp. nov. DS1-2, an endophytic actinomycete isolated from roots of Dendrobium scabrilingue.</title>
        <authorList>
            <person name="Kuncharoen N."/>
            <person name="Kudo T."/>
            <person name="Ohkuma M."/>
            <person name="Yuki M."/>
            <person name="Tanasupawat S."/>
        </authorList>
    </citation>
    <scope>NUCLEOTIDE SEQUENCE [LARGE SCALE GENOMIC DNA]</scope>
    <source>
        <strain evidence="6 9">AZ1-7</strain>
        <strain evidence="7 8">DS1-2</strain>
    </source>
</reference>
<dbReference type="GO" id="GO:0003677">
    <property type="term" value="F:DNA binding"/>
    <property type="evidence" value="ECO:0007669"/>
    <property type="project" value="UniProtKB-KW"/>
</dbReference>
<dbReference type="InterPro" id="IPR029016">
    <property type="entry name" value="GAF-like_dom_sf"/>
</dbReference>
<dbReference type="PROSITE" id="PS51078">
    <property type="entry name" value="ICLR_ED"/>
    <property type="match status" value="1"/>
</dbReference>
<proteinExistence type="predicted"/>
<dbReference type="EMBL" id="RBDX01000049">
    <property type="protein sequence ID" value="RKN03474.1"/>
    <property type="molecule type" value="Genomic_DNA"/>
</dbReference>
<evidence type="ECO:0000313" key="6">
    <source>
        <dbReference type="EMBL" id="RKN03474.1"/>
    </source>
</evidence>
<evidence type="ECO:0000313" key="8">
    <source>
        <dbReference type="Proteomes" id="UP000268652"/>
    </source>
</evidence>
<dbReference type="OrthoDB" id="7274111at2"/>
<dbReference type="InterPro" id="IPR014757">
    <property type="entry name" value="Tscrpt_reg_IclR_C"/>
</dbReference>
<keyword evidence="3" id="KW-0804">Transcription</keyword>
<evidence type="ECO:0000256" key="3">
    <source>
        <dbReference type="ARBA" id="ARBA00023163"/>
    </source>
</evidence>
<dbReference type="SUPFAM" id="SSF46785">
    <property type="entry name" value="Winged helix' DNA-binding domain"/>
    <property type="match status" value="1"/>
</dbReference>
<dbReference type="AlphaFoldDB" id="A0A3A9W2P0"/>
<dbReference type="GO" id="GO:0003700">
    <property type="term" value="F:DNA-binding transcription factor activity"/>
    <property type="evidence" value="ECO:0007669"/>
    <property type="project" value="TreeGrafter"/>
</dbReference>
<dbReference type="PANTHER" id="PTHR30136:SF24">
    <property type="entry name" value="HTH-TYPE TRANSCRIPTIONAL REPRESSOR ALLR"/>
    <property type="match status" value="1"/>
</dbReference>
<gene>
    <name evidence="7" type="ORF">D7318_31420</name>
    <name evidence="6" type="ORF">D7319_31550</name>
</gene>
<feature type="domain" description="IclR-ED" evidence="5">
    <location>
        <begin position="73"/>
        <end position="258"/>
    </location>
</feature>
<dbReference type="PROSITE" id="PS51077">
    <property type="entry name" value="HTH_ICLR"/>
    <property type="match status" value="1"/>
</dbReference>
<dbReference type="Gene3D" id="3.30.450.40">
    <property type="match status" value="1"/>
</dbReference>
<dbReference type="InterPro" id="IPR036388">
    <property type="entry name" value="WH-like_DNA-bd_sf"/>
</dbReference>
<comment type="caution">
    <text evidence="6">The sequence shown here is derived from an EMBL/GenBank/DDBJ whole genome shotgun (WGS) entry which is preliminary data.</text>
</comment>
<dbReference type="Gene3D" id="1.10.10.10">
    <property type="entry name" value="Winged helix-like DNA-binding domain superfamily/Winged helix DNA-binding domain"/>
    <property type="match status" value="1"/>
</dbReference>
<name>A0A3A9W2P0_9ACTN</name>
<evidence type="ECO:0000259" key="5">
    <source>
        <dbReference type="PROSITE" id="PS51078"/>
    </source>
</evidence>
<evidence type="ECO:0000256" key="1">
    <source>
        <dbReference type="ARBA" id="ARBA00023015"/>
    </source>
</evidence>
<evidence type="ECO:0000313" key="9">
    <source>
        <dbReference type="Proteomes" id="UP000275024"/>
    </source>
</evidence>
<dbReference type="InterPro" id="IPR050707">
    <property type="entry name" value="HTH_MetabolicPath_Reg"/>
</dbReference>
<dbReference type="InterPro" id="IPR036390">
    <property type="entry name" value="WH_DNA-bd_sf"/>
</dbReference>
<organism evidence="6 9">
    <name type="scientific">Streptomyces radicis</name>
    <dbReference type="NCBI Taxonomy" id="1750517"/>
    <lineage>
        <taxon>Bacteria</taxon>
        <taxon>Bacillati</taxon>
        <taxon>Actinomycetota</taxon>
        <taxon>Actinomycetes</taxon>
        <taxon>Kitasatosporales</taxon>
        <taxon>Streptomycetaceae</taxon>
        <taxon>Streptomyces</taxon>
    </lineage>
</organism>
<evidence type="ECO:0000313" key="7">
    <source>
        <dbReference type="EMBL" id="RKN13336.1"/>
    </source>
</evidence>
<dbReference type="GO" id="GO:0045892">
    <property type="term" value="P:negative regulation of DNA-templated transcription"/>
    <property type="evidence" value="ECO:0007669"/>
    <property type="project" value="TreeGrafter"/>
</dbReference>
<keyword evidence="1" id="KW-0805">Transcription regulation</keyword>
<accession>A0A3A9W2P0</accession>
<dbReference type="SMART" id="SM00346">
    <property type="entry name" value="HTH_ICLR"/>
    <property type="match status" value="1"/>
</dbReference>
<dbReference type="EMBL" id="RBDY01000048">
    <property type="protein sequence ID" value="RKN13336.1"/>
    <property type="molecule type" value="Genomic_DNA"/>
</dbReference>
<evidence type="ECO:0000259" key="4">
    <source>
        <dbReference type="PROSITE" id="PS51077"/>
    </source>
</evidence>
<dbReference type="InterPro" id="IPR005471">
    <property type="entry name" value="Tscrpt_reg_IclR_N"/>
</dbReference>
<sequence length="264" mass="28303">MHNEPLERPPYPVDAADRALRLIHLLRDLGSVRLKDAAAELDVAPSTAHRLFAVLVYRGFAVQDESRRYLPGPALGAGPAELTWSRQLRSAVQPHLERLAAQLNETTNLMIRVGTMVRFIGCVESANLLRVSDRRGAVLPARTTSGGKAMLAELAPRHLDQLYQGANTAIGGEHLIAEELAAFQNELAAVRRNGYAVNLGSTEDGISAVGAALHSAGGKAVAAISVALPSSRYRRAVEGTLIPALRAAQLTIDREIQSTLTDIT</sequence>
<keyword evidence="8" id="KW-1185">Reference proteome</keyword>
<dbReference type="PANTHER" id="PTHR30136">
    <property type="entry name" value="HELIX-TURN-HELIX TRANSCRIPTIONAL REGULATOR, ICLR FAMILY"/>
    <property type="match status" value="1"/>
</dbReference>
<keyword evidence="2" id="KW-0238">DNA-binding</keyword>